<evidence type="ECO:0000256" key="1">
    <source>
        <dbReference type="ARBA" id="ARBA00001938"/>
    </source>
</evidence>
<organism evidence="11 12">
    <name type="scientific">Parabacteroides chartae</name>
    <dbReference type="NCBI Taxonomy" id="1037355"/>
    <lineage>
        <taxon>Bacteria</taxon>
        <taxon>Pseudomonadati</taxon>
        <taxon>Bacteroidota</taxon>
        <taxon>Bacteroidia</taxon>
        <taxon>Bacteroidales</taxon>
        <taxon>Tannerellaceae</taxon>
        <taxon>Parabacteroides</taxon>
    </lineage>
</organism>
<dbReference type="Proteomes" id="UP000190852">
    <property type="component" value="Unassembled WGS sequence"/>
</dbReference>
<reference evidence="12" key="1">
    <citation type="submission" date="2017-02" db="EMBL/GenBank/DDBJ databases">
        <authorList>
            <person name="Varghese N."/>
            <person name="Submissions S."/>
        </authorList>
    </citation>
    <scope>NUCLEOTIDE SEQUENCE [LARGE SCALE GENOMIC DNA]</scope>
    <source>
        <strain evidence="12">DSM 24967</strain>
    </source>
</reference>
<dbReference type="InterPro" id="IPR004167">
    <property type="entry name" value="PSBD"/>
</dbReference>
<evidence type="ECO:0000256" key="2">
    <source>
        <dbReference type="ARBA" id="ARBA00007317"/>
    </source>
</evidence>
<evidence type="ECO:0000256" key="7">
    <source>
        <dbReference type="RuleBase" id="RU003423"/>
    </source>
</evidence>
<dbReference type="Pfam" id="PF02817">
    <property type="entry name" value="E3_binding"/>
    <property type="match status" value="1"/>
</dbReference>
<keyword evidence="6 7" id="KW-0012">Acyltransferase</keyword>
<dbReference type="SUPFAM" id="SSF52777">
    <property type="entry name" value="CoA-dependent acyltransferases"/>
    <property type="match status" value="1"/>
</dbReference>
<comment type="subunit">
    <text evidence="3">Forms a 24-polypeptide structural core with octahedral symmetry.</text>
</comment>
<dbReference type="EC" id="2.3.1.-" evidence="7"/>
<dbReference type="InterPro" id="IPR001078">
    <property type="entry name" value="2-oxoacid_DH_actylTfrase"/>
</dbReference>
<dbReference type="GO" id="GO:0005737">
    <property type="term" value="C:cytoplasm"/>
    <property type="evidence" value="ECO:0007669"/>
    <property type="project" value="TreeGrafter"/>
</dbReference>
<dbReference type="InterPro" id="IPR000089">
    <property type="entry name" value="Biotin_lipoyl"/>
</dbReference>
<keyword evidence="5 7" id="KW-0450">Lipoyl</keyword>
<dbReference type="InterPro" id="IPR003016">
    <property type="entry name" value="2-oxoA_DH_lipoyl-BS"/>
</dbReference>
<dbReference type="PROSITE" id="PS50968">
    <property type="entry name" value="BIOTINYL_LIPOYL"/>
    <property type="match status" value="1"/>
</dbReference>
<dbReference type="PROSITE" id="PS51826">
    <property type="entry name" value="PSBD"/>
    <property type="match status" value="1"/>
</dbReference>
<comment type="cofactor">
    <cofactor evidence="1 7">
        <name>(R)-lipoate</name>
        <dbReference type="ChEBI" id="CHEBI:83088"/>
    </cofactor>
</comment>
<evidence type="ECO:0000256" key="6">
    <source>
        <dbReference type="ARBA" id="ARBA00023315"/>
    </source>
</evidence>
<dbReference type="GO" id="GO:0031405">
    <property type="term" value="F:lipoic acid binding"/>
    <property type="evidence" value="ECO:0007669"/>
    <property type="project" value="TreeGrafter"/>
</dbReference>
<dbReference type="PANTHER" id="PTHR43178:SF5">
    <property type="entry name" value="LIPOAMIDE ACYLTRANSFERASE COMPONENT OF BRANCHED-CHAIN ALPHA-KETO ACID DEHYDROGENASE COMPLEX, MITOCHONDRIAL"/>
    <property type="match status" value="1"/>
</dbReference>
<dbReference type="SUPFAM" id="SSF47005">
    <property type="entry name" value="Peripheral subunit-binding domain of 2-oxo acid dehydrogenase complex"/>
    <property type="match status" value="1"/>
</dbReference>
<accession>A0A1T5DL93</accession>
<dbReference type="InterPro" id="IPR050743">
    <property type="entry name" value="2-oxoacid_DH_E2_comp"/>
</dbReference>
<dbReference type="Gene3D" id="2.40.50.100">
    <property type="match status" value="1"/>
</dbReference>
<comment type="similarity">
    <text evidence="2 7">Belongs to the 2-oxoacid dehydrogenase family.</text>
</comment>
<gene>
    <name evidence="11" type="ORF">SAMN05660349_02522</name>
</gene>
<evidence type="ECO:0000256" key="3">
    <source>
        <dbReference type="ARBA" id="ARBA00011484"/>
    </source>
</evidence>
<evidence type="ECO:0000313" key="12">
    <source>
        <dbReference type="Proteomes" id="UP000190852"/>
    </source>
</evidence>
<dbReference type="Gene3D" id="4.10.320.10">
    <property type="entry name" value="E3-binding domain"/>
    <property type="match status" value="1"/>
</dbReference>
<feature type="compositionally biased region" description="Low complexity" evidence="8">
    <location>
        <begin position="187"/>
        <end position="205"/>
    </location>
</feature>
<dbReference type="Pfam" id="PF00364">
    <property type="entry name" value="Biotin_lipoyl"/>
    <property type="match status" value="1"/>
</dbReference>
<keyword evidence="4 7" id="KW-0808">Transferase</keyword>
<dbReference type="PANTHER" id="PTHR43178">
    <property type="entry name" value="DIHYDROLIPOAMIDE ACETYLTRANSFERASE COMPONENT OF PYRUVATE DEHYDROGENASE COMPLEX"/>
    <property type="match status" value="1"/>
</dbReference>
<keyword evidence="12" id="KW-1185">Reference proteome</keyword>
<dbReference type="InterPro" id="IPR011053">
    <property type="entry name" value="Single_hybrid_motif"/>
</dbReference>
<feature type="region of interest" description="Disordered" evidence="8">
    <location>
        <begin position="84"/>
        <end position="112"/>
    </location>
</feature>
<evidence type="ECO:0000256" key="8">
    <source>
        <dbReference type="SAM" id="MobiDB-lite"/>
    </source>
</evidence>
<dbReference type="RefSeq" id="WP_079683956.1">
    <property type="nucleotide sequence ID" value="NZ_FUYQ01000019.1"/>
</dbReference>
<feature type="domain" description="Lipoyl-binding" evidence="9">
    <location>
        <begin position="3"/>
        <end position="80"/>
    </location>
</feature>
<dbReference type="Gene3D" id="3.30.559.10">
    <property type="entry name" value="Chloramphenicol acetyltransferase-like domain"/>
    <property type="match status" value="1"/>
</dbReference>
<dbReference type="EMBL" id="FUYQ01000019">
    <property type="protein sequence ID" value="SKB72494.1"/>
    <property type="molecule type" value="Genomic_DNA"/>
</dbReference>
<dbReference type="SUPFAM" id="SSF51230">
    <property type="entry name" value="Single hybrid motif"/>
    <property type="match status" value="1"/>
</dbReference>
<proteinExistence type="inferred from homology"/>
<protein>
    <recommendedName>
        <fullName evidence="7">Dihydrolipoamide acetyltransferase component of pyruvate dehydrogenase complex</fullName>
        <ecNumber evidence="7">2.3.1.-</ecNumber>
    </recommendedName>
</protein>
<evidence type="ECO:0000259" key="9">
    <source>
        <dbReference type="PROSITE" id="PS50968"/>
    </source>
</evidence>
<dbReference type="FunFam" id="3.30.559.10:FF:000007">
    <property type="entry name" value="Dihydrolipoamide acetyltransferase component of pyruvate dehydrogenase complex"/>
    <property type="match status" value="1"/>
</dbReference>
<feature type="domain" description="Peripheral subunit-binding (PSBD)" evidence="10">
    <location>
        <begin position="116"/>
        <end position="156"/>
    </location>
</feature>
<evidence type="ECO:0000256" key="4">
    <source>
        <dbReference type="ARBA" id="ARBA00022679"/>
    </source>
</evidence>
<dbReference type="GO" id="GO:0016407">
    <property type="term" value="F:acetyltransferase activity"/>
    <property type="evidence" value="ECO:0007669"/>
    <property type="project" value="TreeGrafter"/>
</dbReference>
<evidence type="ECO:0000259" key="10">
    <source>
        <dbReference type="PROSITE" id="PS51826"/>
    </source>
</evidence>
<dbReference type="CDD" id="cd06849">
    <property type="entry name" value="lipoyl_domain"/>
    <property type="match status" value="1"/>
</dbReference>
<dbReference type="AlphaFoldDB" id="A0A1T5DL93"/>
<evidence type="ECO:0000256" key="5">
    <source>
        <dbReference type="ARBA" id="ARBA00022823"/>
    </source>
</evidence>
<evidence type="ECO:0000313" key="11">
    <source>
        <dbReference type="EMBL" id="SKB72494.1"/>
    </source>
</evidence>
<dbReference type="InterPro" id="IPR023213">
    <property type="entry name" value="CAT-like_dom_sf"/>
</dbReference>
<sequence>MSKFEIKMPKLGESITEGTIMKWSVKKGDVIQEDDVLFEVSTAKVSAEIPSPVAGTLVEILVQEGETAPVGAVVALVLLEGETDDSVSTDDQNTANKESAEPVPAQQTEAPVADRWYSPVVLRLANEAGIQQDELNRIPGTGFEGRLSKKDIKDYIEIKQSGKTSVARKETKTASEQKVAVPQESNPSTTAAPAAPAKTAPSVPVGAGDEVKEMNFVRRIIADRMVESKRISPHVTTVIEVDVTKLVRWRDKHKDDFKRQEGINLTYMPAFVEAVSKALIEFPQVNASVDGYNVILKKNINVGIAVSLNDGNLIVPVIHNSDRLSLSGLAHSIDSLALKARANKLSADDIQGGTFTITNFGSFKNIFGTPIINQPEVAILAVGYIEKKPAVVETPEGDVIAIRHKMYLSLSYDHRIIDGSLGGAFLKRVADYLEAWEA</sequence>
<dbReference type="PROSITE" id="PS00189">
    <property type="entry name" value="LIPOYL"/>
    <property type="match status" value="1"/>
</dbReference>
<dbReference type="Pfam" id="PF00198">
    <property type="entry name" value="2-oxoacid_dh"/>
    <property type="match status" value="1"/>
</dbReference>
<name>A0A1T5DL93_9BACT</name>
<feature type="region of interest" description="Disordered" evidence="8">
    <location>
        <begin position="163"/>
        <end position="205"/>
    </location>
</feature>
<dbReference type="InterPro" id="IPR036625">
    <property type="entry name" value="E3-bd_dom_sf"/>
</dbReference>